<accession>A0A853BSD8</accession>
<comment type="caution">
    <text evidence="1">The sequence shown here is derived from an EMBL/GenBank/DDBJ whole genome shotgun (WGS) entry which is preliminary data.</text>
</comment>
<evidence type="ECO:0000313" key="2">
    <source>
        <dbReference type="Proteomes" id="UP000575985"/>
    </source>
</evidence>
<proteinExistence type="predicted"/>
<reference evidence="1 2" key="1">
    <citation type="submission" date="2020-07" db="EMBL/GenBank/DDBJ databases">
        <title>Sequencing the genomes of 1000 actinobacteria strains.</title>
        <authorList>
            <person name="Klenk H.-P."/>
        </authorList>
    </citation>
    <scope>NUCLEOTIDE SEQUENCE [LARGE SCALE GENOMIC DNA]</scope>
    <source>
        <strain evidence="1 2">DSM 45927</strain>
    </source>
</reference>
<evidence type="ECO:0000313" key="1">
    <source>
        <dbReference type="EMBL" id="NYI98298.1"/>
    </source>
</evidence>
<dbReference type="Proteomes" id="UP000575985">
    <property type="component" value="Unassembled WGS sequence"/>
</dbReference>
<dbReference type="EMBL" id="JACCFO010000001">
    <property type="protein sequence ID" value="NYI98298.1"/>
    <property type="molecule type" value="Genomic_DNA"/>
</dbReference>
<keyword evidence="2" id="KW-1185">Reference proteome</keyword>
<dbReference type="AlphaFoldDB" id="A0A853BSD8"/>
<gene>
    <name evidence="1" type="ORF">HNR12_004575</name>
</gene>
<dbReference type="RefSeq" id="WP_179769473.1">
    <property type="nucleotide sequence ID" value="NZ_JACCFO010000001.1"/>
</dbReference>
<sequence>MAAVQTREYTPRPLDHDTYSRFVDITLAYPGWCTRYSADESGDTYYQAVHYDTGDTVGSYDLDRFARLLATADGAVR</sequence>
<protein>
    <submittedName>
        <fullName evidence="1">Uncharacterized protein</fullName>
    </submittedName>
</protein>
<name>A0A853BSD8_9ACTN</name>
<organism evidence="1 2">
    <name type="scientific">Streptomonospora nanhaiensis</name>
    <dbReference type="NCBI Taxonomy" id="1323731"/>
    <lineage>
        <taxon>Bacteria</taxon>
        <taxon>Bacillati</taxon>
        <taxon>Actinomycetota</taxon>
        <taxon>Actinomycetes</taxon>
        <taxon>Streptosporangiales</taxon>
        <taxon>Nocardiopsidaceae</taxon>
        <taxon>Streptomonospora</taxon>
    </lineage>
</organism>